<dbReference type="CDD" id="cd24035">
    <property type="entry name" value="ASKHA_NBD_O66634-like_rpt2"/>
    <property type="match status" value="1"/>
</dbReference>
<dbReference type="Gene3D" id="3.30.420.40">
    <property type="match status" value="4"/>
</dbReference>
<keyword evidence="4" id="KW-0411">Iron-sulfur</keyword>
<dbReference type="InterPro" id="IPR043129">
    <property type="entry name" value="ATPase_NBD"/>
</dbReference>
<feature type="domain" description="ATPase BadF/BadG/BcrA/BcrD type" evidence="5">
    <location>
        <begin position="42"/>
        <end position="251"/>
    </location>
</feature>
<feature type="domain" description="ATPase BadF/BadG/BcrA/BcrD type" evidence="5">
    <location>
        <begin position="357"/>
        <end position="618"/>
    </location>
</feature>
<keyword evidence="2" id="KW-0479">Metal-binding</keyword>
<protein>
    <submittedName>
        <fullName evidence="7">CoA activase</fullName>
    </submittedName>
</protein>
<evidence type="ECO:0000259" key="6">
    <source>
        <dbReference type="Pfam" id="PF09989"/>
    </source>
</evidence>
<comment type="cofactor">
    <cofactor evidence="1">
        <name>[4Fe-4S] cluster</name>
        <dbReference type="ChEBI" id="CHEBI:49883"/>
    </cofactor>
</comment>
<dbReference type="SUPFAM" id="SSF53067">
    <property type="entry name" value="Actin-like ATPase domain"/>
    <property type="match status" value="2"/>
</dbReference>
<evidence type="ECO:0000259" key="5">
    <source>
        <dbReference type="Pfam" id="PF01869"/>
    </source>
</evidence>
<dbReference type="GO" id="GO:0051536">
    <property type="term" value="F:iron-sulfur cluster binding"/>
    <property type="evidence" value="ECO:0007669"/>
    <property type="project" value="UniProtKB-KW"/>
</dbReference>
<keyword evidence="8" id="KW-1185">Reference proteome</keyword>
<dbReference type="NCBIfam" id="TIGR00241">
    <property type="entry name" value="CoA_E_activ"/>
    <property type="match status" value="1"/>
</dbReference>
<sequence length="1582" mass="172037">MQKESIMAAETMKARVANNAAVEGEARAAQIARAADASPLHIGIDVGSTTVKVAVLDDNRDVLYSCYRRHHADIRATIVEVVQEAAERYPDTPMTIAITGSGGLLLAQWLGIEFVQEVIASKTAVETFIPQTDVVIELGGEDAKIIYFDNGIEQRMNGTCAGGTGAFIDQMAALLDTDAGGLNELAKSHTAIYPIASRCGVFAKTDVQPLLNEGARKEDIAASIFQAVVTQTISGLACGRPIRGNVALLGGPLQYLSELDKRFCETLGLDDEHAIRPENAHLFVACGAALCGAQGKAELLSDVLGRLRNLGDIQGSEVVRLDPLFANEEEFAEFKARHDREKVARGDLMAYTGTAYLGIDAGSTTFKAALIGEDGELLWSSYCNNKGDVLGTAKRAIADMYGALPVDATTGEPFVTIGHATVTGYGEALLLEALRVDSGEIETVAHLRGAQEMLPGVEFILDIGGQDMKCLRVRDGVIDHIMLNEACSSGCGSFIESFASGLNLDVTEFAKTANAAKHPVDLGSRCTVFMNSRVKQAQKEGATVGDIAAGLAISVVKNALFKVIKIRDPREVGDKVIVQGGTFLNDAVLRAFEQLSGTNAVRPDIAGNMGAYGAALLARDRAKGEHPVSGMLSLERIQALEPTHKTVRCKACSNHCLLTVNDFGVDENTGKHRRFITGNRCEKGAGVLGETSNVPNLFEYKSRRLFGYEPLAAEAAPRGTVGIPRALNMYENYPFWFTFFTKLGYRVVLSDASSKKTYDAGIESMPSESVCYPAKLSHGHVMNLLEKGVDFIWMPCAKWERQEDAGAGNHFNCPIVASYSEALRLNIDELRTSDAKFLNPWLPYDQKDKLKERLFVELYENFVEATCRHADAPTRAEVADAVEAAWAEDMAFKDDIRAKGEETLRWMEETGTHGIVLAGRPYHNDPEINHAIPELLTSFGLAVLTEDSIAHLGTLERPIRVVDQWMYHTRLYAAAKVATQRDDLDLIQLNSFGCGLDALTTDQVQEILEASGKVYTVLKIDEVSNLGAARIRVRSLLAALKDKADERAEAERGPLACPTVAMNKEYSTEAAVPEDEMKEHARHAKIRMDNKTGMTEAEAARVVAQADALIKQRACASTEFEKVQFTKEMKEAGYTILCPQMAPIHFDLLVEIFRKNGYNFELLPSVDHGAVDAGLKYVNNDICYPSILVTGQIMEAVTSGRYDTDKLAVIITQTGGGCRATNYIALIRKALAAAGLGHIPVISLSFKKLEESNPGFEVTPKMLLQAVYGVLYGDLLMMCLYRTRPYEAEAGAAQRLFDHWMGECKRQLAAGLSRSEWKRTVRQIVEDFDTLPLVGEGSKPRVGVVGEILVKFHPTANNQIVDVIEREGCEAVVPGLTEFFLFGLAGAIFQKDPLGRSAKSALGSRIALAAIDKFRKPVNDALRASHRFEPPADIYELAGYASEILSLCNSMGEGWLLTAEMVELIRTGAPNVVCTQPFACLPNHVVGKAVIKELRRRYPESNIVAVDYDPGASEVNQLNRIKLMISVAKANLEGKEAEARRMRDVARAADKAAADATAGCSCGCAAAEEVGAFEVQESRTER</sequence>
<accession>A0A3N0AH33</accession>
<dbReference type="Pfam" id="PF01869">
    <property type="entry name" value="BcrAD_BadFG"/>
    <property type="match status" value="2"/>
</dbReference>
<dbReference type="InterPro" id="IPR051805">
    <property type="entry name" value="Dehydratase_Activator_Redct"/>
</dbReference>
<evidence type="ECO:0000256" key="2">
    <source>
        <dbReference type="ARBA" id="ARBA00022723"/>
    </source>
</evidence>
<dbReference type="Proteomes" id="UP000267368">
    <property type="component" value="Unassembled WGS sequence"/>
</dbReference>
<dbReference type="InterPro" id="IPR018709">
    <property type="entry name" value="CoA_activase_DUF2229"/>
</dbReference>
<dbReference type="Pfam" id="PF09989">
    <property type="entry name" value="DUF2229"/>
    <property type="match status" value="1"/>
</dbReference>
<dbReference type="InterPro" id="IPR002731">
    <property type="entry name" value="ATPase_BadF"/>
</dbReference>
<dbReference type="OrthoDB" id="9177882at2"/>
<evidence type="ECO:0000256" key="1">
    <source>
        <dbReference type="ARBA" id="ARBA00001966"/>
    </source>
</evidence>
<reference evidence="8" key="1">
    <citation type="submission" date="2018-05" db="EMBL/GenBank/DDBJ databases">
        <title>Genome Sequencing of selected type strains of the family Eggerthellaceae.</title>
        <authorList>
            <person name="Danylec N."/>
            <person name="Stoll D.A."/>
            <person name="Doetsch A."/>
            <person name="Huch M."/>
        </authorList>
    </citation>
    <scope>NUCLEOTIDE SEQUENCE [LARGE SCALE GENOMIC DNA]</scope>
    <source>
        <strain evidence="8">DSM 17537</strain>
    </source>
</reference>
<dbReference type="PANTHER" id="PTHR32329:SF4">
    <property type="entry name" value="ACTIVATOR OF 2-HYDROXYACYL-COA DEHYDRATASE"/>
    <property type="match status" value="1"/>
</dbReference>
<evidence type="ECO:0000313" key="7">
    <source>
        <dbReference type="EMBL" id="RNL19942.1"/>
    </source>
</evidence>
<dbReference type="EMBL" id="QICB01000003">
    <property type="protein sequence ID" value="RNL19942.1"/>
    <property type="molecule type" value="Genomic_DNA"/>
</dbReference>
<dbReference type="CDD" id="cd24034">
    <property type="entry name" value="ASKHA_NBD_O66634-like_rpt1"/>
    <property type="match status" value="1"/>
</dbReference>
<dbReference type="GO" id="GO:0046872">
    <property type="term" value="F:metal ion binding"/>
    <property type="evidence" value="ECO:0007669"/>
    <property type="project" value="UniProtKB-KW"/>
</dbReference>
<dbReference type="PANTHER" id="PTHR32329">
    <property type="entry name" value="BIFUNCTIONAL PROTEIN [INCLUDES 2-HYDROXYACYL-COA DEHYDRATASE (N-TER) AND ITS ACTIVATOR DOMAIN (C_TERM)-RELATED"/>
    <property type="match status" value="1"/>
</dbReference>
<gene>
    <name evidence="7" type="ORF">DMP07_05215</name>
</gene>
<organism evidence="7 8">
    <name type="scientific">Slackia faecicanis</name>
    <dbReference type="NCBI Taxonomy" id="255723"/>
    <lineage>
        <taxon>Bacteria</taxon>
        <taxon>Bacillati</taxon>
        <taxon>Actinomycetota</taxon>
        <taxon>Coriobacteriia</taxon>
        <taxon>Eggerthellales</taxon>
        <taxon>Eggerthellaceae</taxon>
        <taxon>Slackia</taxon>
    </lineage>
</organism>
<dbReference type="InterPro" id="IPR008275">
    <property type="entry name" value="CoA_E_activase_dom"/>
</dbReference>
<proteinExistence type="predicted"/>
<feature type="domain" description="DUF2229" evidence="6">
    <location>
        <begin position="720"/>
        <end position="949"/>
    </location>
</feature>
<keyword evidence="3" id="KW-0408">Iron</keyword>
<comment type="caution">
    <text evidence="7">The sequence shown here is derived from an EMBL/GenBank/DDBJ whole genome shotgun (WGS) entry which is preliminary data.</text>
</comment>
<name>A0A3N0AH33_9ACTN</name>
<evidence type="ECO:0000313" key="8">
    <source>
        <dbReference type="Proteomes" id="UP000267368"/>
    </source>
</evidence>
<evidence type="ECO:0000256" key="4">
    <source>
        <dbReference type="ARBA" id="ARBA00023014"/>
    </source>
</evidence>
<evidence type="ECO:0000256" key="3">
    <source>
        <dbReference type="ARBA" id="ARBA00023004"/>
    </source>
</evidence>